<evidence type="ECO:0000313" key="4">
    <source>
        <dbReference type="Proteomes" id="UP000030765"/>
    </source>
</evidence>
<keyword evidence="2" id="KW-0808">Transferase</keyword>
<sequence length="107" mass="12170">MCVCASGEGFSEQRYQQFGFPKVHRVGVWEGPVFRAQDIDQGIANKCNVPLVFVEGVQTNANWCFVTICFVSLSQWRSLFSAEQPVRKHQFSPARKSRQDDPTPEQC</sequence>
<proteinExistence type="predicted"/>
<gene>
    <name evidence="2" type="ORF">ZHAS_00012793</name>
</gene>
<protein>
    <submittedName>
        <fullName evidence="2 3">Putative acyltransferase</fullName>
    </submittedName>
</protein>
<evidence type="ECO:0000256" key="1">
    <source>
        <dbReference type="SAM" id="MobiDB-lite"/>
    </source>
</evidence>
<dbReference type="EMBL" id="ATLV01020140">
    <property type="status" value="NOT_ANNOTATED_CDS"/>
    <property type="molecule type" value="Genomic_DNA"/>
</dbReference>
<accession>A0A084W3T9</accession>
<dbReference type="Proteomes" id="UP000030765">
    <property type="component" value="Unassembled WGS sequence"/>
</dbReference>
<organism evidence="2">
    <name type="scientific">Anopheles sinensis</name>
    <name type="common">Mosquito</name>
    <dbReference type="NCBI Taxonomy" id="74873"/>
    <lineage>
        <taxon>Eukaryota</taxon>
        <taxon>Metazoa</taxon>
        <taxon>Ecdysozoa</taxon>
        <taxon>Arthropoda</taxon>
        <taxon>Hexapoda</taxon>
        <taxon>Insecta</taxon>
        <taxon>Pterygota</taxon>
        <taxon>Neoptera</taxon>
        <taxon>Endopterygota</taxon>
        <taxon>Diptera</taxon>
        <taxon>Nematocera</taxon>
        <taxon>Culicoidea</taxon>
        <taxon>Culicidae</taxon>
        <taxon>Anophelinae</taxon>
        <taxon>Anopheles</taxon>
    </lineage>
</organism>
<reference evidence="2 4" key="1">
    <citation type="journal article" date="2014" name="BMC Genomics">
        <title>Genome sequence of Anopheles sinensis provides insight into genetics basis of mosquito competence for malaria parasites.</title>
        <authorList>
            <person name="Zhou D."/>
            <person name="Zhang D."/>
            <person name="Ding G."/>
            <person name="Shi L."/>
            <person name="Hou Q."/>
            <person name="Ye Y."/>
            <person name="Xu Y."/>
            <person name="Zhou H."/>
            <person name="Xiong C."/>
            <person name="Li S."/>
            <person name="Yu J."/>
            <person name="Hong S."/>
            <person name="Yu X."/>
            <person name="Zou P."/>
            <person name="Chen C."/>
            <person name="Chang X."/>
            <person name="Wang W."/>
            <person name="Lv Y."/>
            <person name="Sun Y."/>
            <person name="Ma L."/>
            <person name="Shen B."/>
            <person name="Zhu C."/>
        </authorList>
    </citation>
    <scope>NUCLEOTIDE SEQUENCE [LARGE SCALE GENOMIC DNA]</scope>
</reference>
<reference evidence="3" key="2">
    <citation type="submission" date="2020-05" db="UniProtKB">
        <authorList>
            <consortium name="EnsemblMetazoa"/>
        </authorList>
    </citation>
    <scope>IDENTIFICATION</scope>
</reference>
<evidence type="ECO:0000313" key="2">
    <source>
        <dbReference type="EMBL" id="KFB44883.1"/>
    </source>
</evidence>
<evidence type="ECO:0000313" key="3">
    <source>
        <dbReference type="EnsemblMetazoa" id="ASIC012793-PA"/>
    </source>
</evidence>
<dbReference type="EnsemblMetazoa" id="ASIC012793-RA">
    <property type="protein sequence ID" value="ASIC012793-PA"/>
    <property type="gene ID" value="ASIC012793"/>
</dbReference>
<name>A0A084W3T9_ANOSI</name>
<dbReference type="EMBL" id="KE525295">
    <property type="protein sequence ID" value="KFB44883.1"/>
    <property type="molecule type" value="Genomic_DNA"/>
</dbReference>
<keyword evidence="2" id="KW-0012">Acyltransferase</keyword>
<feature type="region of interest" description="Disordered" evidence="1">
    <location>
        <begin position="84"/>
        <end position="107"/>
    </location>
</feature>
<dbReference type="GO" id="GO:0016746">
    <property type="term" value="F:acyltransferase activity"/>
    <property type="evidence" value="ECO:0007669"/>
    <property type="project" value="UniProtKB-KW"/>
</dbReference>
<dbReference type="AlphaFoldDB" id="A0A084W3T9"/>
<dbReference type="VEuPathDB" id="VectorBase:ASIC012793"/>
<keyword evidence="4" id="KW-1185">Reference proteome</keyword>